<dbReference type="InterPro" id="IPR051870">
    <property type="entry name" value="Elongin-A_domain"/>
</dbReference>
<organism evidence="1 2">
    <name type="scientific">Dasyornis broadbenti</name>
    <name type="common">rufous bristle-bird</name>
    <dbReference type="NCBI Taxonomy" id="243059"/>
    <lineage>
        <taxon>Eukaryota</taxon>
        <taxon>Metazoa</taxon>
        <taxon>Chordata</taxon>
        <taxon>Craniata</taxon>
        <taxon>Vertebrata</taxon>
        <taxon>Euteleostomi</taxon>
        <taxon>Archelosauria</taxon>
        <taxon>Archosauria</taxon>
        <taxon>Dinosauria</taxon>
        <taxon>Saurischia</taxon>
        <taxon>Theropoda</taxon>
        <taxon>Coelurosauria</taxon>
        <taxon>Aves</taxon>
        <taxon>Neognathae</taxon>
        <taxon>Neoaves</taxon>
        <taxon>Telluraves</taxon>
        <taxon>Australaves</taxon>
        <taxon>Passeriformes</taxon>
        <taxon>Meliphagoidea</taxon>
        <taxon>Dasyornithidae</taxon>
        <taxon>Dasyornis</taxon>
    </lineage>
</organism>
<dbReference type="Pfam" id="PF06881">
    <property type="entry name" value="Elongin_A"/>
    <property type="match status" value="1"/>
</dbReference>
<dbReference type="Gene3D" id="6.10.250.3180">
    <property type="match status" value="1"/>
</dbReference>
<sequence length="373" mass="42399">MSFESYLTYDEVTNKRKRKACSTGAQPKKSNVPLSSFCGIVLFILSLVNPKFIMLKQCFLDCAQAKMASLQELLNTPLPKTLTDILKSSPLHAADFTGQALVEIILDSAAPVVEAPQQVDEIVQFTGQRLNSKMQVYSGSKSVCLSKMLTLYEQCVRMLLNNIDLLQEAGGVPFEILEPVLTRCTPEQLFRIEKCNLTFIKETDHLWKKHCQRDFKNESLLEYESWREMYLRLFNQREEKLKILTKNILSAQSAKPKGRQVKMAYVTGAAKPPRNIRRQQEIHGTAGPVIQLHPREKYNLISNANFFLICLFKRTGFPEMRDRNNTLSNLIPAVNSRSSSSGVMIQDGKKPTKKIAPIMKKTLKALRNRVGQR</sequence>
<dbReference type="PANTHER" id="PTHR15141">
    <property type="entry name" value="TRANSCRIPTION ELONGATION FACTOR B POLYPEPTIDE 3"/>
    <property type="match status" value="1"/>
</dbReference>
<feature type="non-terminal residue" evidence="1">
    <location>
        <position position="373"/>
    </location>
</feature>
<evidence type="ECO:0000313" key="2">
    <source>
        <dbReference type="Proteomes" id="UP000521322"/>
    </source>
</evidence>
<reference evidence="1 2" key="1">
    <citation type="submission" date="2019-09" db="EMBL/GenBank/DDBJ databases">
        <title>Bird 10,000 Genomes (B10K) Project - Family phase.</title>
        <authorList>
            <person name="Zhang G."/>
        </authorList>
    </citation>
    <scope>NUCLEOTIDE SEQUENCE [LARGE SCALE GENOMIC DNA]</scope>
    <source>
        <strain evidence="1">B10K-DU-029-49</strain>
        <tissue evidence="1">Liver</tissue>
    </source>
</reference>
<dbReference type="AlphaFoldDB" id="A0A7K6HL97"/>
<comment type="caution">
    <text evidence="1">The sequence shown here is derived from an EMBL/GenBank/DDBJ whole genome shotgun (WGS) entry which is preliminary data.</text>
</comment>
<feature type="non-terminal residue" evidence="1">
    <location>
        <position position="1"/>
    </location>
</feature>
<keyword evidence="2" id="KW-1185">Reference proteome</keyword>
<accession>A0A7K6HL97</accession>
<proteinExistence type="predicted"/>
<protein>
    <submittedName>
        <fullName evidence="1">ELOA1 protein</fullName>
    </submittedName>
</protein>
<dbReference type="SUPFAM" id="SSF81383">
    <property type="entry name" value="F-box domain"/>
    <property type="match status" value="1"/>
</dbReference>
<dbReference type="GO" id="GO:0070449">
    <property type="term" value="C:elongin complex"/>
    <property type="evidence" value="ECO:0007669"/>
    <property type="project" value="InterPro"/>
</dbReference>
<dbReference type="EMBL" id="VZRN01001724">
    <property type="protein sequence ID" value="NWV76470.1"/>
    <property type="molecule type" value="Genomic_DNA"/>
</dbReference>
<evidence type="ECO:0000313" key="1">
    <source>
        <dbReference type="EMBL" id="NWV76470.1"/>
    </source>
</evidence>
<dbReference type="Proteomes" id="UP000521322">
    <property type="component" value="Unassembled WGS sequence"/>
</dbReference>
<dbReference type="InterPro" id="IPR036047">
    <property type="entry name" value="F-box-like_dom_sf"/>
</dbReference>
<gene>
    <name evidence="1" type="primary">Eloa_0</name>
    <name evidence="1" type="ORF">DASBRO_R08837</name>
</gene>
<dbReference type="InterPro" id="IPR010684">
    <property type="entry name" value="RNA_pol_II_trans_fac_SIII_A"/>
</dbReference>
<name>A0A7K6HL97_9PASS</name>
<dbReference type="GO" id="GO:0006368">
    <property type="term" value="P:transcription elongation by RNA polymerase II"/>
    <property type="evidence" value="ECO:0007669"/>
    <property type="project" value="InterPro"/>
</dbReference>
<dbReference type="PANTHER" id="PTHR15141:SF49">
    <property type="entry name" value="TFIIS N-TERMINAL DOMAIN-CONTAINING PROTEIN"/>
    <property type="match status" value="1"/>
</dbReference>